<organism evidence="2">
    <name type="scientific">hydrothermal vent metagenome</name>
    <dbReference type="NCBI Taxonomy" id="652676"/>
    <lineage>
        <taxon>unclassified sequences</taxon>
        <taxon>metagenomes</taxon>
        <taxon>ecological metagenomes</taxon>
    </lineage>
</organism>
<dbReference type="AlphaFoldDB" id="A0A3B0U5T2"/>
<protein>
    <recommendedName>
        <fullName evidence="1">Transposase InsH N-terminal domain-containing protein</fullName>
    </recommendedName>
</protein>
<accession>A0A3B0U5T2</accession>
<evidence type="ECO:0000259" key="1">
    <source>
        <dbReference type="Pfam" id="PF05598"/>
    </source>
</evidence>
<proteinExistence type="predicted"/>
<reference evidence="2" key="1">
    <citation type="submission" date="2018-06" db="EMBL/GenBank/DDBJ databases">
        <authorList>
            <person name="Zhirakovskaya E."/>
        </authorList>
    </citation>
    <scope>NUCLEOTIDE SEQUENCE</scope>
</reference>
<dbReference type="EMBL" id="UOEP01000157">
    <property type="protein sequence ID" value="VAW21852.1"/>
    <property type="molecule type" value="Genomic_DNA"/>
</dbReference>
<feature type="domain" description="Transposase InsH N-terminal" evidence="1">
    <location>
        <begin position="3"/>
        <end position="58"/>
    </location>
</feature>
<name>A0A3B0U5T2_9ZZZZ</name>
<evidence type="ECO:0000313" key="2">
    <source>
        <dbReference type="EMBL" id="VAW21852.1"/>
    </source>
</evidence>
<sequence length="87" mass="9918">DGRLAVGALIIKHRLRLSDREAIETIRENIYLQYFVGFKKFTTKPAFDASLFVGLRKRMGADKFDQMNVEIIKLSENKKKDSGIKAG</sequence>
<feature type="non-terminal residue" evidence="2">
    <location>
        <position position="1"/>
    </location>
</feature>
<dbReference type="Pfam" id="PF05598">
    <property type="entry name" value="DUF772"/>
    <property type="match status" value="1"/>
</dbReference>
<dbReference type="InterPro" id="IPR008490">
    <property type="entry name" value="Transposase_InsH_N"/>
</dbReference>
<gene>
    <name evidence="2" type="ORF">MNBD_BACTEROID01-2226</name>
</gene>